<dbReference type="SUPFAM" id="SSF51445">
    <property type="entry name" value="(Trans)glycosidases"/>
    <property type="match status" value="1"/>
</dbReference>
<feature type="region of interest" description="Disordered" evidence="4">
    <location>
        <begin position="512"/>
        <end position="543"/>
    </location>
</feature>
<dbReference type="Pfam" id="PF00128">
    <property type="entry name" value="Alpha-amylase"/>
    <property type="match status" value="1"/>
</dbReference>
<dbReference type="Pfam" id="PF02922">
    <property type="entry name" value="CBM_48"/>
    <property type="match status" value="1"/>
</dbReference>
<evidence type="ECO:0000256" key="3">
    <source>
        <dbReference type="ARBA" id="ARBA00023295"/>
    </source>
</evidence>
<dbReference type="GO" id="GO:0004135">
    <property type="term" value="F:amylo-alpha-1,6-glucosidase activity"/>
    <property type="evidence" value="ECO:0007669"/>
    <property type="project" value="InterPro"/>
</dbReference>
<evidence type="ECO:0000256" key="2">
    <source>
        <dbReference type="ARBA" id="ARBA00022801"/>
    </source>
</evidence>
<evidence type="ECO:0000256" key="1">
    <source>
        <dbReference type="ARBA" id="ARBA00008061"/>
    </source>
</evidence>
<dbReference type="InterPro" id="IPR013780">
    <property type="entry name" value="Glyco_hydro_b"/>
</dbReference>
<keyword evidence="2" id="KW-0378">Hydrolase</keyword>
<dbReference type="InterPro" id="IPR011837">
    <property type="entry name" value="Glycogen_debranch_GlgX"/>
</dbReference>
<reference evidence="6 7" key="1">
    <citation type="submission" date="2017-10" db="EMBL/GenBank/DDBJ databases">
        <title>Draft genome of Longibacter Salinarum.</title>
        <authorList>
            <person name="Goh K.M."/>
            <person name="Shamsir M.S."/>
            <person name="Lim S.W."/>
        </authorList>
    </citation>
    <scope>NUCLEOTIDE SEQUENCE [LARGE SCALE GENOMIC DNA]</scope>
    <source>
        <strain evidence="6 7">KCTC 52045</strain>
    </source>
</reference>
<dbReference type="SUPFAM" id="SSF51011">
    <property type="entry name" value="Glycosyl hydrolase domain"/>
    <property type="match status" value="1"/>
</dbReference>
<evidence type="ECO:0000313" key="6">
    <source>
        <dbReference type="EMBL" id="PEN15288.1"/>
    </source>
</evidence>
<evidence type="ECO:0000259" key="5">
    <source>
        <dbReference type="SMART" id="SM00642"/>
    </source>
</evidence>
<organism evidence="6 7">
    <name type="scientific">Longibacter salinarum</name>
    <dbReference type="NCBI Taxonomy" id="1850348"/>
    <lineage>
        <taxon>Bacteria</taxon>
        <taxon>Pseudomonadati</taxon>
        <taxon>Rhodothermota</taxon>
        <taxon>Rhodothermia</taxon>
        <taxon>Rhodothermales</taxon>
        <taxon>Salisaetaceae</taxon>
        <taxon>Longibacter</taxon>
    </lineage>
</organism>
<sequence length="734" mass="82124">MSTESNDSAEFVAAVERARKERGHGYRAFAEGLLETGSVRVGVPLPLGTEIRDGGVNFALFSRHATQVWLEIYEKPLHGEPSQVIGLDPTANRTGDIWHVWVEGLAPGTLYGYRVDGPQAPGRGHRFNPHKLLIDPYARAIAGTENWDFQKARGFHRSDEGGGWDADEHDNAAETPKCVITGEHFDWQGDTLLRHPWSDTIIYEIHVRGFTQHASSGVANPGTYRGIIEKIPYLQSLGVTAVEFLPVQAFNPRELTRANPVTGEPLTNYWGYNPAAFMAPEGRYSSAGTSGEQVLEFKQMVHALHAAGIEVILDVVFNHTGEGNHLGPTFSWRGLENSIYYLLEEDRQWYRDFTGTGNTVKADHPVVRDLILDSLRYWVMEMHVDGFRFDLASVLGRDQDGSLLADPPLTERIAEDPILRDVKIIAEAWDAAGAYQVGSFSRDRWAEWNGPYRDTVRRFWRGDAGLVSDLASRLGGSADLYASSGRGPHSSVNYIASHDGFTLNDLVSYNHKHNEANGENNRDGTDANYSNNYGVEGPSDDPLIERTRNRQVRNMLLTLLLSRGVPMLLGGDEFRRTQRGNNNAYCQDNETSWFDWQRREAYDDLVQFTRKAIRLRKQLPMLRAGRSYSSQDVEWFDARGRTVNWHDPNARTLGMHIRDPQGPDLVAVFHAGPESANVLLPHPPTGACWHRVADTARPSPSDLYAIGDAPRLEEVSRYPMAGRSTLVLVSQPET</sequence>
<dbReference type="RefSeq" id="WP_098074187.1">
    <property type="nucleotide sequence ID" value="NZ_PDEQ01000001.1"/>
</dbReference>
<keyword evidence="7" id="KW-1185">Reference proteome</keyword>
<dbReference type="CDD" id="cd11326">
    <property type="entry name" value="AmyAc_Glg_debranch"/>
    <property type="match status" value="1"/>
</dbReference>
<dbReference type="InterPro" id="IPR013783">
    <property type="entry name" value="Ig-like_fold"/>
</dbReference>
<feature type="domain" description="Glycosyl hydrolase family 13 catalytic" evidence="5">
    <location>
        <begin position="204"/>
        <end position="616"/>
    </location>
</feature>
<dbReference type="GO" id="GO:0005980">
    <property type="term" value="P:glycogen catabolic process"/>
    <property type="evidence" value="ECO:0007669"/>
    <property type="project" value="InterPro"/>
</dbReference>
<dbReference type="InterPro" id="IPR006047">
    <property type="entry name" value="GH13_cat_dom"/>
</dbReference>
<protein>
    <submittedName>
        <fullName evidence="6">Glycogen debranching enzyme GlgX</fullName>
    </submittedName>
</protein>
<dbReference type="Gene3D" id="2.60.40.1180">
    <property type="entry name" value="Golgi alpha-mannosidase II"/>
    <property type="match status" value="1"/>
</dbReference>
<comment type="caution">
    <text evidence="6">The sequence shown here is derived from an EMBL/GenBank/DDBJ whole genome shotgun (WGS) entry which is preliminary data.</text>
</comment>
<dbReference type="EMBL" id="PDEQ01000001">
    <property type="protein sequence ID" value="PEN15288.1"/>
    <property type="molecule type" value="Genomic_DNA"/>
</dbReference>
<comment type="similarity">
    <text evidence="1">Belongs to the glycosyl hydrolase 13 family.</text>
</comment>
<keyword evidence="3" id="KW-0326">Glycosidase</keyword>
<dbReference type="InterPro" id="IPR017853">
    <property type="entry name" value="GH"/>
</dbReference>
<dbReference type="InterPro" id="IPR014756">
    <property type="entry name" value="Ig_E-set"/>
</dbReference>
<dbReference type="NCBIfam" id="TIGR02100">
    <property type="entry name" value="glgX_debranch"/>
    <property type="match status" value="1"/>
</dbReference>
<dbReference type="AlphaFoldDB" id="A0A2A8D3T1"/>
<dbReference type="Proteomes" id="UP000220102">
    <property type="component" value="Unassembled WGS sequence"/>
</dbReference>
<dbReference type="InterPro" id="IPR004193">
    <property type="entry name" value="Glyco_hydro_13_N"/>
</dbReference>
<feature type="compositionally biased region" description="Basic and acidic residues" evidence="4">
    <location>
        <begin position="512"/>
        <end position="525"/>
    </location>
</feature>
<dbReference type="SMART" id="SM00642">
    <property type="entry name" value="Aamy"/>
    <property type="match status" value="1"/>
</dbReference>
<dbReference type="CDD" id="cd02856">
    <property type="entry name" value="E_set_GDE_Isoamylase_N"/>
    <property type="match status" value="1"/>
</dbReference>
<name>A0A2A8D3T1_9BACT</name>
<dbReference type="Gene3D" id="3.20.20.80">
    <property type="entry name" value="Glycosidases"/>
    <property type="match status" value="1"/>
</dbReference>
<gene>
    <name evidence="6" type="primary">glgX</name>
    <name evidence="6" type="ORF">CRI94_03135</name>
</gene>
<dbReference type="Gene3D" id="2.60.40.10">
    <property type="entry name" value="Immunoglobulins"/>
    <property type="match status" value="1"/>
</dbReference>
<proteinExistence type="inferred from homology"/>
<accession>A0A2A8D3T1</accession>
<dbReference type="InterPro" id="IPR044505">
    <property type="entry name" value="GlgX_Isoamylase_N_E_set"/>
</dbReference>
<evidence type="ECO:0000313" key="7">
    <source>
        <dbReference type="Proteomes" id="UP000220102"/>
    </source>
</evidence>
<dbReference type="SUPFAM" id="SSF81296">
    <property type="entry name" value="E set domains"/>
    <property type="match status" value="1"/>
</dbReference>
<evidence type="ECO:0000256" key="4">
    <source>
        <dbReference type="SAM" id="MobiDB-lite"/>
    </source>
</evidence>
<dbReference type="OrthoDB" id="9805159at2"/>
<dbReference type="PANTHER" id="PTHR43002">
    <property type="entry name" value="GLYCOGEN DEBRANCHING ENZYME"/>
    <property type="match status" value="1"/>
</dbReference>